<accession>A0ABT5KRS6</accession>
<sequence>MSDPYALRMPPVIQSVDIGGHPVIFIDDFLEDPQAMLDAACLAKFEPYPGVSEKKGYPGIRAQAPADYSANLTALLDPLIRVNFGIPEQLALRKSICAFSLTTTPEQELGPLQRTPHFDASTSHHMAVLLYLCDERHGGTGFYRHNATGLRQITPETREHYLDVYYDEINQRRPLPRYFDQSDEQFTFLGGMPARFNRLVVYPGSLLHSACINPALSLDSNPRSGRLTVNTFYDFGTA</sequence>
<protein>
    <submittedName>
        <fullName evidence="1">DUF6445 family protein</fullName>
    </submittedName>
</protein>
<dbReference type="RefSeq" id="WP_273596177.1">
    <property type="nucleotide sequence ID" value="NZ_JAQQXS010000005.1"/>
</dbReference>
<dbReference type="EMBL" id="JAQQXS010000005">
    <property type="protein sequence ID" value="MDC8785063.1"/>
    <property type="molecule type" value="Genomic_DNA"/>
</dbReference>
<dbReference type="Pfam" id="PF20043">
    <property type="entry name" value="DUF6445"/>
    <property type="match status" value="1"/>
</dbReference>
<evidence type="ECO:0000313" key="1">
    <source>
        <dbReference type="EMBL" id="MDC8785063.1"/>
    </source>
</evidence>
<name>A0ABT5KRS6_9BURK</name>
<reference evidence="1 2" key="1">
    <citation type="submission" date="2022-10" db="EMBL/GenBank/DDBJ databases">
        <title>paucibacter sp. hw8 Genome sequencing.</title>
        <authorList>
            <person name="Park S."/>
        </authorList>
    </citation>
    <scope>NUCLEOTIDE SEQUENCE [LARGE SCALE GENOMIC DNA]</scope>
    <source>
        <strain evidence="2">hw8</strain>
    </source>
</reference>
<comment type="caution">
    <text evidence="1">The sequence shown here is derived from an EMBL/GenBank/DDBJ whole genome shotgun (WGS) entry which is preliminary data.</text>
</comment>
<gene>
    <name evidence="1" type="ORF">PRZ01_07645</name>
</gene>
<proteinExistence type="predicted"/>
<evidence type="ECO:0000313" key="2">
    <source>
        <dbReference type="Proteomes" id="UP001219862"/>
    </source>
</evidence>
<dbReference type="InterPro" id="IPR045617">
    <property type="entry name" value="DUF6445"/>
</dbReference>
<dbReference type="Proteomes" id="UP001219862">
    <property type="component" value="Unassembled WGS sequence"/>
</dbReference>
<organism evidence="1 2">
    <name type="scientific">Roseateles koreensis</name>
    <dbReference type="NCBI Taxonomy" id="2987526"/>
    <lineage>
        <taxon>Bacteria</taxon>
        <taxon>Pseudomonadati</taxon>
        <taxon>Pseudomonadota</taxon>
        <taxon>Betaproteobacteria</taxon>
        <taxon>Burkholderiales</taxon>
        <taxon>Sphaerotilaceae</taxon>
        <taxon>Roseateles</taxon>
    </lineage>
</organism>
<keyword evidence="2" id="KW-1185">Reference proteome</keyword>